<dbReference type="Proteomes" id="UP000481861">
    <property type="component" value="Unassembled WGS sequence"/>
</dbReference>
<feature type="region of interest" description="Disordered" evidence="1">
    <location>
        <begin position="140"/>
        <end position="212"/>
    </location>
</feature>
<proteinExistence type="predicted"/>
<accession>A0A7C8M4S3</accession>
<dbReference type="AlphaFoldDB" id="A0A7C8M4S3"/>
<gene>
    <name evidence="2" type="ORF">BDV95DRAFT_639751</name>
</gene>
<evidence type="ECO:0000313" key="3">
    <source>
        <dbReference type="Proteomes" id="UP000481861"/>
    </source>
</evidence>
<dbReference type="EMBL" id="JAADJZ010000014">
    <property type="protein sequence ID" value="KAF2870360.1"/>
    <property type="molecule type" value="Genomic_DNA"/>
</dbReference>
<feature type="compositionally biased region" description="Basic and acidic residues" evidence="1">
    <location>
        <begin position="151"/>
        <end position="175"/>
    </location>
</feature>
<evidence type="ECO:0000256" key="1">
    <source>
        <dbReference type="SAM" id="MobiDB-lite"/>
    </source>
</evidence>
<protein>
    <submittedName>
        <fullName evidence="2">Uncharacterized protein</fullName>
    </submittedName>
</protein>
<organism evidence="2 3">
    <name type="scientific">Massariosphaeria phaeospora</name>
    <dbReference type="NCBI Taxonomy" id="100035"/>
    <lineage>
        <taxon>Eukaryota</taxon>
        <taxon>Fungi</taxon>
        <taxon>Dikarya</taxon>
        <taxon>Ascomycota</taxon>
        <taxon>Pezizomycotina</taxon>
        <taxon>Dothideomycetes</taxon>
        <taxon>Pleosporomycetidae</taxon>
        <taxon>Pleosporales</taxon>
        <taxon>Pleosporales incertae sedis</taxon>
        <taxon>Massariosphaeria</taxon>
    </lineage>
</organism>
<sequence length="212" mass="24057">MYEMAWDVDITLSPISPSSASKKRNAAQPDGTGTNTGAEDKVRVTEELVASGNSRAAALAEFAGKAKKIVVEKAIEALRTYLRRVGDAAYVRWAWARKRLADAANKYERERRDLMKEAREKDNDLPVMAGPPARAVFSLERKEKQKKKQKRMTERKEMKENKHKSEELQKIDPKRFTPPLTSPSALAEATTRTRPTSRRRRRSPAYYNGEPP</sequence>
<evidence type="ECO:0000313" key="2">
    <source>
        <dbReference type="EMBL" id="KAF2870360.1"/>
    </source>
</evidence>
<comment type="caution">
    <text evidence="2">The sequence shown here is derived from an EMBL/GenBank/DDBJ whole genome shotgun (WGS) entry which is preliminary data.</text>
</comment>
<feature type="region of interest" description="Disordered" evidence="1">
    <location>
        <begin position="13"/>
        <end position="42"/>
    </location>
</feature>
<name>A0A7C8M4S3_9PLEO</name>
<reference evidence="2 3" key="1">
    <citation type="submission" date="2020-01" db="EMBL/GenBank/DDBJ databases">
        <authorList>
            <consortium name="DOE Joint Genome Institute"/>
            <person name="Haridas S."/>
            <person name="Albert R."/>
            <person name="Binder M."/>
            <person name="Bloem J."/>
            <person name="Labutti K."/>
            <person name="Salamov A."/>
            <person name="Andreopoulos B."/>
            <person name="Baker S.E."/>
            <person name="Barry K."/>
            <person name="Bills G."/>
            <person name="Bluhm B.H."/>
            <person name="Cannon C."/>
            <person name="Castanera R."/>
            <person name="Culley D.E."/>
            <person name="Daum C."/>
            <person name="Ezra D."/>
            <person name="Gonzalez J.B."/>
            <person name="Henrissat B."/>
            <person name="Kuo A."/>
            <person name="Liang C."/>
            <person name="Lipzen A."/>
            <person name="Lutzoni F."/>
            <person name="Magnuson J."/>
            <person name="Mondo S."/>
            <person name="Nolan M."/>
            <person name="Ohm R."/>
            <person name="Pangilinan J."/>
            <person name="Park H.-J.H."/>
            <person name="Ramirez L."/>
            <person name="Alfaro M."/>
            <person name="Sun H."/>
            <person name="Tritt A."/>
            <person name="Yoshinaga Y."/>
            <person name="Zwiers L.-H.L."/>
            <person name="Turgeon B.G."/>
            <person name="Goodwin S.B."/>
            <person name="Spatafora J.W."/>
            <person name="Crous P.W."/>
            <person name="Grigoriev I.V."/>
        </authorList>
    </citation>
    <scope>NUCLEOTIDE SEQUENCE [LARGE SCALE GENOMIC DNA]</scope>
    <source>
        <strain evidence="2 3">CBS 611.86</strain>
    </source>
</reference>
<keyword evidence="3" id="KW-1185">Reference proteome</keyword>